<sequence>MTHHDRLVVMMALYTVGVMLWLPFGAALWAYLRERIEAGSALPTCFGTGFVGLVLLILSGFSAFNMLLYRDRSSDTATLLYDLAFGLLAMSGIPTAVALTSFAIAVYTRRVLPRYTAHVAAAAAALHLLFLVVFGIRGGPLSLESYSIWVIPLSLFAWIIVTARAMPRAA</sequence>
<evidence type="ECO:0000313" key="3">
    <source>
        <dbReference type="Proteomes" id="UP000193090"/>
    </source>
</evidence>
<dbReference type="OrthoDB" id="4699297at2"/>
<dbReference type="AlphaFoldDB" id="A0A1X2EN29"/>
<evidence type="ECO:0008006" key="4">
    <source>
        <dbReference type="Google" id="ProtNLM"/>
    </source>
</evidence>
<gene>
    <name evidence="2" type="ORF">AWC30_05390</name>
</gene>
<protein>
    <recommendedName>
        <fullName evidence="4">DUF4386 domain-containing protein</fullName>
    </recommendedName>
</protein>
<dbReference type="RefSeq" id="WP_085109111.1">
    <property type="nucleotide sequence ID" value="NZ_JACKSN010000029.1"/>
</dbReference>
<organism evidence="2 3">
    <name type="scientific">Mycolicibacillus trivialis</name>
    <dbReference type="NCBI Taxonomy" id="1798"/>
    <lineage>
        <taxon>Bacteria</taxon>
        <taxon>Bacillati</taxon>
        <taxon>Actinomycetota</taxon>
        <taxon>Actinomycetes</taxon>
        <taxon>Mycobacteriales</taxon>
        <taxon>Mycobacteriaceae</taxon>
        <taxon>Mycolicibacillus</taxon>
    </lineage>
</organism>
<name>A0A1X2EN29_9MYCO</name>
<proteinExistence type="predicted"/>
<feature type="transmembrane region" description="Helical" evidence="1">
    <location>
        <begin position="84"/>
        <end position="107"/>
    </location>
</feature>
<keyword evidence="1" id="KW-0812">Transmembrane</keyword>
<accession>A0A1X2EN29</accession>
<feature type="transmembrane region" description="Helical" evidence="1">
    <location>
        <begin position="119"/>
        <end position="140"/>
    </location>
</feature>
<feature type="transmembrane region" description="Helical" evidence="1">
    <location>
        <begin position="44"/>
        <end position="64"/>
    </location>
</feature>
<comment type="caution">
    <text evidence="2">The sequence shown here is derived from an EMBL/GenBank/DDBJ whole genome shotgun (WGS) entry which is preliminary data.</text>
</comment>
<feature type="transmembrane region" description="Helical" evidence="1">
    <location>
        <begin position="146"/>
        <end position="166"/>
    </location>
</feature>
<keyword evidence="1" id="KW-1133">Transmembrane helix</keyword>
<dbReference type="EMBL" id="LQPZ01000013">
    <property type="protein sequence ID" value="ORX06996.1"/>
    <property type="molecule type" value="Genomic_DNA"/>
</dbReference>
<dbReference type="Proteomes" id="UP000193090">
    <property type="component" value="Unassembled WGS sequence"/>
</dbReference>
<evidence type="ECO:0000313" key="2">
    <source>
        <dbReference type="EMBL" id="ORX06996.1"/>
    </source>
</evidence>
<evidence type="ECO:0000256" key="1">
    <source>
        <dbReference type="SAM" id="Phobius"/>
    </source>
</evidence>
<keyword evidence="1" id="KW-0472">Membrane</keyword>
<feature type="transmembrane region" description="Helical" evidence="1">
    <location>
        <begin position="12"/>
        <end position="32"/>
    </location>
</feature>
<keyword evidence="3" id="KW-1185">Reference proteome</keyword>
<dbReference type="STRING" id="1798.AWC30_05390"/>
<reference evidence="2 3" key="1">
    <citation type="submission" date="2016-01" db="EMBL/GenBank/DDBJ databases">
        <title>The new phylogeny of the genus Mycobacterium.</title>
        <authorList>
            <person name="Tarcisio F."/>
            <person name="Conor M."/>
            <person name="Antonella G."/>
            <person name="Elisabetta G."/>
            <person name="Giulia F.S."/>
            <person name="Sara T."/>
            <person name="Anna F."/>
            <person name="Clotilde B."/>
            <person name="Roberto B."/>
            <person name="Veronica D.S."/>
            <person name="Fabio R."/>
            <person name="Monica P."/>
            <person name="Olivier J."/>
            <person name="Enrico T."/>
            <person name="Nicola S."/>
        </authorList>
    </citation>
    <scope>NUCLEOTIDE SEQUENCE [LARGE SCALE GENOMIC DNA]</scope>
    <source>
        <strain evidence="2 3">DSM 44153</strain>
    </source>
</reference>